<dbReference type="AlphaFoldDB" id="A0A6J8C1S2"/>
<evidence type="ECO:0000313" key="1">
    <source>
        <dbReference type="EMBL" id="CAC5390305.1"/>
    </source>
</evidence>
<reference evidence="1 2" key="1">
    <citation type="submission" date="2020-06" db="EMBL/GenBank/DDBJ databases">
        <authorList>
            <person name="Li R."/>
            <person name="Bekaert M."/>
        </authorList>
    </citation>
    <scope>NUCLEOTIDE SEQUENCE [LARGE SCALE GENOMIC DNA]</scope>
    <source>
        <strain evidence="2">wild</strain>
    </source>
</reference>
<accession>A0A6J8C1S2</accession>
<name>A0A6J8C1S2_MYTCO</name>
<evidence type="ECO:0000313" key="2">
    <source>
        <dbReference type="Proteomes" id="UP000507470"/>
    </source>
</evidence>
<evidence type="ECO:0008006" key="3">
    <source>
        <dbReference type="Google" id="ProtNLM"/>
    </source>
</evidence>
<dbReference type="EMBL" id="CACVKT020004498">
    <property type="protein sequence ID" value="CAC5390305.1"/>
    <property type="molecule type" value="Genomic_DNA"/>
</dbReference>
<organism evidence="1 2">
    <name type="scientific">Mytilus coruscus</name>
    <name type="common">Sea mussel</name>
    <dbReference type="NCBI Taxonomy" id="42192"/>
    <lineage>
        <taxon>Eukaryota</taxon>
        <taxon>Metazoa</taxon>
        <taxon>Spiralia</taxon>
        <taxon>Lophotrochozoa</taxon>
        <taxon>Mollusca</taxon>
        <taxon>Bivalvia</taxon>
        <taxon>Autobranchia</taxon>
        <taxon>Pteriomorphia</taxon>
        <taxon>Mytilida</taxon>
        <taxon>Mytiloidea</taxon>
        <taxon>Mytilidae</taxon>
        <taxon>Mytilinae</taxon>
        <taxon>Mytilus</taxon>
    </lineage>
</organism>
<gene>
    <name evidence="1" type="ORF">MCOR_25415</name>
</gene>
<dbReference type="Proteomes" id="UP000507470">
    <property type="component" value="Unassembled WGS sequence"/>
</dbReference>
<proteinExistence type="predicted"/>
<protein>
    <recommendedName>
        <fullName evidence="3">RNase H type-1 domain-containing protein</fullName>
    </recommendedName>
</protein>
<sequence length="335" mass="38535">MVCYHQERKNNWNTLHTLSKTQSIRLIVDDALLKMEDQQTYLWVTFDKRMTWRQHVTSAKSKAKRKLNIMRKLAGTKLDANDKILKSVYQGNVRPHLEYGSSSWMTAAKSHHQTLHKVQNQALQIITGAMKSTPIKSMEEITNIPPLKTRALQRKNQEVLTKYVKPIAFTITKNPCEDKFGNIIIQTSVPLITTKDGQTRTLKKTLTMNMLEDEYTSNSWVRVYTDGSAKPQMPQQKEGLVYTSSIPTKINNQRQYQHAYIVQTTKLKKKLLFMLHTQSKTKLINTTQVVFLTDAFSVLQALTNDRLPQLKQALYTITSLTTVLQWIPSHCGVRG</sequence>
<keyword evidence="2" id="KW-1185">Reference proteome</keyword>
<dbReference type="OrthoDB" id="421040at2759"/>
<dbReference type="Gene3D" id="3.30.420.10">
    <property type="entry name" value="Ribonuclease H-like superfamily/Ribonuclease H"/>
    <property type="match status" value="1"/>
</dbReference>
<dbReference type="GO" id="GO:0003676">
    <property type="term" value="F:nucleic acid binding"/>
    <property type="evidence" value="ECO:0007669"/>
    <property type="project" value="InterPro"/>
</dbReference>
<dbReference type="InterPro" id="IPR036397">
    <property type="entry name" value="RNaseH_sf"/>
</dbReference>